<proteinExistence type="predicted"/>
<dbReference type="Proteomes" id="UP000321746">
    <property type="component" value="Unassembled WGS sequence"/>
</dbReference>
<protein>
    <submittedName>
        <fullName evidence="2">Uncharacterized protein</fullName>
    </submittedName>
</protein>
<name>A0A511XIP5_9PROT</name>
<keyword evidence="3" id="KW-1185">Reference proteome</keyword>
<reference evidence="2 3" key="1">
    <citation type="submission" date="2019-07" db="EMBL/GenBank/DDBJ databases">
        <title>Whole genome shotgun sequence of Acetobacter oeni NBRC 105207.</title>
        <authorList>
            <person name="Hosoyama A."/>
            <person name="Uohara A."/>
            <person name="Ohji S."/>
            <person name="Ichikawa N."/>
        </authorList>
    </citation>
    <scope>NUCLEOTIDE SEQUENCE [LARGE SCALE GENOMIC DNA]</scope>
    <source>
        <strain evidence="2 3">NBRC 105207</strain>
    </source>
</reference>
<comment type="caution">
    <text evidence="2">The sequence shown here is derived from an EMBL/GenBank/DDBJ whole genome shotgun (WGS) entry which is preliminary data.</text>
</comment>
<feature type="region of interest" description="Disordered" evidence="1">
    <location>
        <begin position="1"/>
        <end position="30"/>
    </location>
</feature>
<evidence type="ECO:0000256" key="1">
    <source>
        <dbReference type="SAM" id="MobiDB-lite"/>
    </source>
</evidence>
<organism evidence="2 3">
    <name type="scientific">Acetobacter oeni</name>
    <dbReference type="NCBI Taxonomy" id="304077"/>
    <lineage>
        <taxon>Bacteria</taxon>
        <taxon>Pseudomonadati</taxon>
        <taxon>Pseudomonadota</taxon>
        <taxon>Alphaproteobacteria</taxon>
        <taxon>Acetobacterales</taxon>
        <taxon>Acetobacteraceae</taxon>
        <taxon>Acetobacter</taxon>
    </lineage>
</organism>
<dbReference type="EMBL" id="BJYG01000011">
    <property type="protein sequence ID" value="GEN62815.1"/>
    <property type="molecule type" value="Genomic_DNA"/>
</dbReference>
<accession>A0A511XIP5</accession>
<dbReference type="AlphaFoldDB" id="A0A511XIP5"/>
<sequence>MFPEARAGRRAEAVRTGHSSAVEEGVSRPSEEAVAACRHEAAADISRSSDCIYCQPDGPPDPMSPRLL</sequence>
<feature type="compositionally biased region" description="Basic and acidic residues" evidence="1">
    <location>
        <begin position="1"/>
        <end position="15"/>
    </location>
</feature>
<gene>
    <name evidence="2" type="ORF">AOE01nite_10390</name>
</gene>
<evidence type="ECO:0000313" key="2">
    <source>
        <dbReference type="EMBL" id="GEN62815.1"/>
    </source>
</evidence>
<evidence type="ECO:0000313" key="3">
    <source>
        <dbReference type="Proteomes" id="UP000321746"/>
    </source>
</evidence>